<keyword evidence="1" id="KW-0496">Mitochondrion</keyword>
<dbReference type="Gene3D" id="1.10.1510.10">
    <property type="entry name" value="Uncharacterised protein YqeY/AIM41 PF09424, N-terminal domain"/>
    <property type="match status" value="1"/>
</dbReference>
<comment type="similarity">
    <text evidence="1">Belongs to the AIM41 family.</text>
</comment>
<comment type="subcellular location">
    <subcellularLocation>
        <location evidence="1">Mitochondrion</location>
    </subcellularLocation>
</comment>
<name>A0ABR0KCM3_9EURO</name>
<comment type="caution">
    <text evidence="3">The sequence shown here is derived from an EMBL/GenBank/DDBJ whole genome shotgun (WGS) entry which is preliminary data.</text>
</comment>
<keyword evidence="2" id="KW-0175">Coiled coil</keyword>
<gene>
    <name evidence="1" type="primary">AIM41</name>
    <name evidence="3" type="ORF">LTR24_004353</name>
</gene>
<evidence type="ECO:0000313" key="4">
    <source>
        <dbReference type="Proteomes" id="UP001345013"/>
    </source>
</evidence>
<evidence type="ECO:0000256" key="2">
    <source>
        <dbReference type="SAM" id="Coils"/>
    </source>
</evidence>
<dbReference type="EMBL" id="JAVRRG010000044">
    <property type="protein sequence ID" value="KAK5093365.1"/>
    <property type="molecule type" value="Genomic_DNA"/>
</dbReference>
<proteinExistence type="inferred from homology"/>
<dbReference type="Proteomes" id="UP001345013">
    <property type="component" value="Unassembled WGS sequence"/>
</dbReference>
<dbReference type="InterPro" id="IPR003789">
    <property type="entry name" value="Asn/Gln_tRNA_amidoTrase-B-like"/>
</dbReference>
<protein>
    <recommendedName>
        <fullName evidence="1">Altered inheritance of mitochondria protein 41</fullName>
    </recommendedName>
</protein>
<feature type="coiled-coil region" evidence="2">
    <location>
        <begin position="103"/>
        <end position="131"/>
    </location>
</feature>
<dbReference type="InterPro" id="IPR042184">
    <property type="entry name" value="YqeY/Aim41_N"/>
</dbReference>
<evidence type="ECO:0000313" key="3">
    <source>
        <dbReference type="EMBL" id="KAK5093365.1"/>
    </source>
</evidence>
<organism evidence="3 4">
    <name type="scientific">Lithohypha guttulata</name>
    <dbReference type="NCBI Taxonomy" id="1690604"/>
    <lineage>
        <taxon>Eukaryota</taxon>
        <taxon>Fungi</taxon>
        <taxon>Dikarya</taxon>
        <taxon>Ascomycota</taxon>
        <taxon>Pezizomycotina</taxon>
        <taxon>Eurotiomycetes</taxon>
        <taxon>Chaetothyriomycetidae</taxon>
        <taxon>Chaetothyriales</taxon>
        <taxon>Trichomeriaceae</taxon>
        <taxon>Lithohypha</taxon>
    </lineage>
</organism>
<dbReference type="Pfam" id="PF09424">
    <property type="entry name" value="YqeY"/>
    <property type="match status" value="1"/>
</dbReference>
<dbReference type="InterPro" id="IPR019004">
    <property type="entry name" value="YqeY/Aim41"/>
</dbReference>
<accession>A0ABR0KCM3</accession>
<sequence length="211" mass="23168">MASLKTSAAQTALRETRRAPYVCPRCELRQRGFSPFNYIPRRQVRYSSSDAATPPLLAKIKNDLKAAMKAKDTPRLNVLRAMITEYNDAAKSSTPIKTDLQLLSILKKRKAASEAAAAEAKQANRQDLEEKQMQEIKVMDEYAADVKLLPEDQIRQAVQQAVDAMKSAAAAVDLKPGLVLKDLFKTGGALDGKPVDKSQAARIVSEVLGQK</sequence>
<evidence type="ECO:0000256" key="1">
    <source>
        <dbReference type="RuleBase" id="RU365099"/>
    </source>
</evidence>
<keyword evidence="4" id="KW-1185">Reference proteome</keyword>
<dbReference type="PANTHER" id="PTHR28055">
    <property type="entry name" value="ALTERED INHERITANCE OF MITOCHONDRIA PROTEIN 41, MITOCHONDRIAL"/>
    <property type="match status" value="1"/>
</dbReference>
<reference evidence="3 4" key="1">
    <citation type="submission" date="2023-08" db="EMBL/GenBank/DDBJ databases">
        <title>Black Yeasts Isolated from many extreme environments.</title>
        <authorList>
            <person name="Coleine C."/>
            <person name="Stajich J.E."/>
            <person name="Selbmann L."/>
        </authorList>
    </citation>
    <scope>NUCLEOTIDE SEQUENCE [LARGE SCALE GENOMIC DNA]</scope>
    <source>
        <strain evidence="3 4">CCFEE 5885</strain>
    </source>
</reference>
<dbReference type="PANTHER" id="PTHR28055:SF1">
    <property type="entry name" value="ALTERED INHERITANCE OF MITOCHONDRIA PROTEIN 41, MITOCHONDRIAL"/>
    <property type="match status" value="1"/>
</dbReference>
<dbReference type="SUPFAM" id="SSF89095">
    <property type="entry name" value="GatB/YqeY motif"/>
    <property type="match status" value="1"/>
</dbReference>